<reference evidence="3" key="1">
    <citation type="submission" date="2020-01" db="EMBL/GenBank/DDBJ databases">
        <title>Caldichromatium gen. nov., sp. nov., a thermophilic purple sulfur bacterium member of the family Chromatiaceae isolated from Nakabusa hot spring, Japan.</title>
        <authorList>
            <person name="Saini M.K."/>
            <person name="Hanada S."/>
            <person name="Tank M."/>
        </authorList>
    </citation>
    <scope>NUCLEOTIDE SEQUENCE [LARGE SCALE GENOMIC DNA]</scope>
    <source>
        <strain evidence="3">No.7</strain>
    </source>
</reference>
<dbReference type="EMBL" id="CP048029">
    <property type="protein sequence ID" value="QIK38490.1"/>
    <property type="molecule type" value="Genomic_DNA"/>
</dbReference>
<dbReference type="RefSeq" id="WP_166271247.1">
    <property type="nucleotide sequence ID" value="NZ_CP048029.1"/>
</dbReference>
<organism evidence="2 3">
    <name type="scientific">Caldichromatium japonicum</name>
    <dbReference type="NCBI Taxonomy" id="2699430"/>
    <lineage>
        <taxon>Bacteria</taxon>
        <taxon>Pseudomonadati</taxon>
        <taxon>Pseudomonadota</taxon>
        <taxon>Gammaproteobacteria</taxon>
        <taxon>Chromatiales</taxon>
        <taxon>Chromatiaceae</taxon>
        <taxon>Caldichromatium</taxon>
    </lineage>
</organism>
<evidence type="ECO:0000313" key="3">
    <source>
        <dbReference type="Proteomes" id="UP000502699"/>
    </source>
</evidence>
<feature type="transmembrane region" description="Helical" evidence="1">
    <location>
        <begin position="231"/>
        <end position="251"/>
    </location>
</feature>
<feature type="transmembrane region" description="Helical" evidence="1">
    <location>
        <begin position="12"/>
        <end position="34"/>
    </location>
</feature>
<keyword evidence="3" id="KW-1185">Reference proteome</keyword>
<feature type="transmembrane region" description="Helical" evidence="1">
    <location>
        <begin position="189"/>
        <end position="211"/>
    </location>
</feature>
<feature type="transmembrane region" description="Helical" evidence="1">
    <location>
        <begin position="89"/>
        <end position="108"/>
    </location>
</feature>
<dbReference type="KEGG" id="cjap:GWK36_11410"/>
<keyword evidence="1" id="KW-1133">Transmembrane helix</keyword>
<dbReference type="AlphaFoldDB" id="A0A6G7VF15"/>
<feature type="transmembrane region" description="Helical" evidence="1">
    <location>
        <begin position="40"/>
        <end position="59"/>
    </location>
</feature>
<feature type="transmembrane region" description="Helical" evidence="1">
    <location>
        <begin position="64"/>
        <end position="83"/>
    </location>
</feature>
<evidence type="ECO:0000313" key="2">
    <source>
        <dbReference type="EMBL" id="QIK38490.1"/>
    </source>
</evidence>
<keyword evidence="1" id="KW-0472">Membrane</keyword>
<sequence>MSKIHWQSLWQRGLIWSLIGMIYALLFMALRVLIQGVGGIGWPDIPAGALAAGASAVLYGAHELALLSTGLGVAVGLGLLMSIPQITLAEILVAAALVAILVGLSFSFPQHCTRHIVGKLLAGLLLGGGGAALLIAAESLGLLPDSTLAQVMVLIGISGLLYVITIRGWVRLVQWLRLDALPCDPLEALVMAILAGIAAGSIWVLFVPILAPKTDTWSWISMVIYHQLPETLLGGFLGGALTGIALELLHLPWADDL</sequence>
<dbReference type="Proteomes" id="UP000502699">
    <property type="component" value="Chromosome"/>
</dbReference>
<name>A0A6G7VF15_9GAMM</name>
<gene>
    <name evidence="2" type="ORF">GWK36_11410</name>
</gene>
<proteinExistence type="predicted"/>
<feature type="transmembrane region" description="Helical" evidence="1">
    <location>
        <begin position="148"/>
        <end position="169"/>
    </location>
</feature>
<protein>
    <submittedName>
        <fullName evidence="2">Uncharacterized protein</fullName>
    </submittedName>
</protein>
<keyword evidence="1" id="KW-0812">Transmembrane</keyword>
<accession>A0A6G7VF15</accession>
<feature type="transmembrane region" description="Helical" evidence="1">
    <location>
        <begin position="120"/>
        <end position="142"/>
    </location>
</feature>
<evidence type="ECO:0000256" key="1">
    <source>
        <dbReference type="SAM" id="Phobius"/>
    </source>
</evidence>